<keyword evidence="4" id="KW-1003">Cell membrane</keyword>
<keyword evidence="14" id="KW-0175">Coiled coil</keyword>
<dbReference type="FunFam" id="3.30.565.10:FF:000006">
    <property type="entry name" value="Sensor histidine kinase WalK"/>
    <property type="match status" value="1"/>
</dbReference>
<gene>
    <name evidence="18" type="primary">yycG_1</name>
    <name evidence="18" type="ORF">ERS852448_00610</name>
</gene>
<dbReference type="OrthoDB" id="335833at2"/>
<evidence type="ECO:0000259" key="16">
    <source>
        <dbReference type="PROSITE" id="PS50109"/>
    </source>
</evidence>
<keyword evidence="11 15" id="KW-1133">Transmembrane helix</keyword>
<dbReference type="GO" id="GO:0000155">
    <property type="term" value="F:phosphorelay sensor kinase activity"/>
    <property type="evidence" value="ECO:0007669"/>
    <property type="project" value="InterPro"/>
</dbReference>
<keyword evidence="5" id="KW-0597">Phosphoprotein</keyword>
<dbReference type="AlphaFoldDB" id="A0A173RU63"/>
<comment type="catalytic activity">
    <reaction evidence="1">
        <text>ATP + protein L-histidine = ADP + protein N-phospho-L-histidine.</text>
        <dbReference type="EC" id="2.7.13.3"/>
    </reaction>
</comment>
<dbReference type="SUPFAM" id="SSF47384">
    <property type="entry name" value="Homodimeric domain of signal transducing histidine kinase"/>
    <property type="match status" value="1"/>
</dbReference>
<keyword evidence="13 15" id="KW-0472">Membrane</keyword>
<proteinExistence type="predicted"/>
<feature type="domain" description="Histidine kinase" evidence="16">
    <location>
        <begin position="276"/>
        <end position="496"/>
    </location>
</feature>
<evidence type="ECO:0000256" key="8">
    <source>
        <dbReference type="ARBA" id="ARBA00022741"/>
    </source>
</evidence>
<dbReference type="SMART" id="SM00388">
    <property type="entry name" value="HisKA"/>
    <property type="match status" value="1"/>
</dbReference>
<organism evidence="18 19">
    <name type="scientific">Eubacterium ramulus</name>
    <dbReference type="NCBI Taxonomy" id="39490"/>
    <lineage>
        <taxon>Bacteria</taxon>
        <taxon>Bacillati</taxon>
        <taxon>Bacillota</taxon>
        <taxon>Clostridia</taxon>
        <taxon>Eubacteriales</taxon>
        <taxon>Eubacteriaceae</taxon>
        <taxon>Eubacterium</taxon>
    </lineage>
</organism>
<dbReference type="InterPro" id="IPR050398">
    <property type="entry name" value="HssS/ArlS-like"/>
</dbReference>
<dbReference type="PROSITE" id="PS50885">
    <property type="entry name" value="HAMP"/>
    <property type="match status" value="1"/>
</dbReference>
<dbReference type="SUPFAM" id="SSF55874">
    <property type="entry name" value="ATPase domain of HSP90 chaperone/DNA topoisomerase II/histidine kinase"/>
    <property type="match status" value="1"/>
</dbReference>
<evidence type="ECO:0000256" key="6">
    <source>
        <dbReference type="ARBA" id="ARBA00022679"/>
    </source>
</evidence>
<dbReference type="InterPro" id="IPR003594">
    <property type="entry name" value="HATPase_dom"/>
</dbReference>
<evidence type="ECO:0000256" key="12">
    <source>
        <dbReference type="ARBA" id="ARBA00023012"/>
    </source>
</evidence>
<evidence type="ECO:0000256" key="15">
    <source>
        <dbReference type="SAM" id="Phobius"/>
    </source>
</evidence>
<dbReference type="InterPro" id="IPR004358">
    <property type="entry name" value="Sig_transdc_His_kin-like_C"/>
</dbReference>
<feature type="transmembrane region" description="Helical" evidence="15">
    <location>
        <begin position="6"/>
        <end position="30"/>
    </location>
</feature>
<feature type="domain" description="HAMP" evidence="17">
    <location>
        <begin position="209"/>
        <end position="261"/>
    </location>
</feature>
<evidence type="ECO:0000256" key="2">
    <source>
        <dbReference type="ARBA" id="ARBA00004651"/>
    </source>
</evidence>
<dbReference type="Proteomes" id="UP000095492">
    <property type="component" value="Unassembled WGS sequence"/>
</dbReference>
<sequence length="501" mass="56633">MKLKTRLMVAFCIIIILPIALAGAAILGLYRIQTKAIQKNYGLEASDTQGVLSNSLQLMSRYTKTEYDEICKQAKADPEKLESVSYLTEVNTKLQEKSSYLIFCKNGILVYNGYHGDSSISDEQWEKQLPSYGEGDSSTGAAYYVDNDAQSLLKQVDFESSRGDQCSVYIITSSESIQPEIKKLMIDIGLSVLLILALTAGVMTIWIYRGTMVPIKKLQVATKNIKEGNLDFTIDYDEPDEMGDLCRNFEDMRKRLKESTEEKMAAEKENRALISNIAHDLKTPITAVKGYSEGILDGVADTPEKQERYIRTIYNKANEMDRLLNELTLYSKIDTNRIPYNFKKINVSDYFNDCIEEIGLDLETRGIGLTYFNYADENIVIIADPEQLMRVVNNIVTNAIKYMDKQKGQINVRIKDVGDFIQVEIEDNGKGISARDLPYIFDRFYRTDSSRNSSTGGSGIGLSIVKKIIEDHGGKIWATSKEKTGTTMYFVIRKYQEVPNE</sequence>
<dbReference type="CDD" id="cd00082">
    <property type="entry name" value="HisKA"/>
    <property type="match status" value="1"/>
</dbReference>
<dbReference type="Pfam" id="PF00512">
    <property type="entry name" value="HisKA"/>
    <property type="match status" value="1"/>
</dbReference>
<dbReference type="EMBL" id="CYYA01000003">
    <property type="protein sequence ID" value="CUM81553.1"/>
    <property type="molecule type" value="Genomic_DNA"/>
</dbReference>
<evidence type="ECO:0000256" key="5">
    <source>
        <dbReference type="ARBA" id="ARBA00022553"/>
    </source>
</evidence>
<dbReference type="SUPFAM" id="SSF158472">
    <property type="entry name" value="HAMP domain-like"/>
    <property type="match status" value="1"/>
</dbReference>
<dbReference type="Pfam" id="PF00672">
    <property type="entry name" value="HAMP"/>
    <property type="match status" value="1"/>
</dbReference>
<evidence type="ECO:0000256" key="1">
    <source>
        <dbReference type="ARBA" id="ARBA00000085"/>
    </source>
</evidence>
<reference evidence="18 19" key="1">
    <citation type="submission" date="2015-09" db="EMBL/GenBank/DDBJ databases">
        <authorList>
            <consortium name="Pathogen Informatics"/>
        </authorList>
    </citation>
    <scope>NUCLEOTIDE SEQUENCE [LARGE SCALE GENOMIC DNA]</scope>
    <source>
        <strain evidence="18 19">2789STDY5608891</strain>
    </source>
</reference>
<keyword evidence="9 18" id="KW-0418">Kinase</keyword>
<comment type="subcellular location">
    <subcellularLocation>
        <location evidence="2">Cell membrane</location>
        <topology evidence="2">Multi-pass membrane protein</topology>
    </subcellularLocation>
</comment>
<dbReference type="PROSITE" id="PS50109">
    <property type="entry name" value="HIS_KIN"/>
    <property type="match status" value="1"/>
</dbReference>
<evidence type="ECO:0000256" key="11">
    <source>
        <dbReference type="ARBA" id="ARBA00022989"/>
    </source>
</evidence>
<name>A0A173RU63_EUBRA</name>
<dbReference type="GO" id="GO:0005886">
    <property type="term" value="C:plasma membrane"/>
    <property type="evidence" value="ECO:0007669"/>
    <property type="project" value="UniProtKB-SubCell"/>
</dbReference>
<evidence type="ECO:0000256" key="14">
    <source>
        <dbReference type="SAM" id="Coils"/>
    </source>
</evidence>
<dbReference type="InterPro" id="IPR005467">
    <property type="entry name" value="His_kinase_dom"/>
</dbReference>
<evidence type="ECO:0000256" key="9">
    <source>
        <dbReference type="ARBA" id="ARBA00022777"/>
    </source>
</evidence>
<dbReference type="InterPro" id="IPR036097">
    <property type="entry name" value="HisK_dim/P_sf"/>
</dbReference>
<dbReference type="GeneID" id="97392105"/>
<dbReference type="CDD" id="cd06225">
    <property type="entry name" value="HAMP"/>
    <property type="match status" value="1"/>
</dbReference>
<dbReference type="RefSeq" id="WP_022036202.1">
    <property type="nucleotide sequence ID" value="NZ_CAXUGT010000021.1"/>
</dbReference>
<evidence type="ECO:0000313" key="19">
    <source>
        <dbReference type="Proteomes" id="UP000095492"/>
    </source>
</evidence>
<evidence type="ECO:0000313" key="18">
    <source>
        <dbReference type="EMBL" id="CUM81553.1"/>
    </source>
</evidence>
<dbReference type="Gene3D" id="6.10.340.10">
    <property type="match status" value="1"/>
</dbReference>
<dbReference type="InterPro" id="IPR036890">
    <property type="entry name" value="HATPase_C_sf"/>
</dbReference>
<evidence type="ECO:0000256" key="3">
    <source>
        <dbReference type="ARBA" id="ARBA00012438"/>
    </source>
</evidence>
<dbReference type="CDD" id="cd00075">
    <property type="entry name" value="HATPase"/>
    <property type="match status" value="1"/>
</dbReference>
<evidence type="ECO:0000256" key="10">
    <source>
        <dbReference type="ARBA" id="ARBA00022840"/>
    </source>
</evidence>
<evidence type="ECO:0000259" key="17">
    <source>
        <dbReference type="PROSITE" id="PS50885"/>
    </source>
</evidence>
<keyword evidence="6 18" id="KW-0808">Transferase</keyword>
<dbReference type="PANTHER" id="PTHR45528:SF1">
    <property type="entry name" value="SENSOR HISTIDINE KINASE CPXA"/>
    <property type="match status" value="1"/>
</dbReference>
<dbReference type="STRING" id="39490.ERS852448_00610"/>
<dbReference type="InterPro" id="IPR003661">
    <property type="entry name" value="HisK_dim/P_dom"/>
</dbReference>
<keyword evidence="10" id="KW-0067">ATP-binding</keyword>
<keyword evidence="8" id="KW-0547">Nucleotide-binding</keyword>
<protein>
    <recommendedName>
        <fullName evidence="3">histidine kinase</fullName>
        <ecNumber evidence="3">2.7.13.3</ecNumber>
    </recommendedName>
</protein>
<dbReference type="SMART" id="SM00387">
    <property type="entry name" value="HATPase_c"/>
    <property type="match status" value="1"/>
</dbReference>
<dbReference type="InterPro" id="IPR003660">
    <property type="entry name" value="HAMP_dom"/>
</dbReference>
<dbReference type="PANTHER" id="PTHR45528">
    <property type="entry name" value="SENSOR HISTIDINE KINASE CPXA"/>
    <property type="match status" value="1"/>
</dbReference>
<dbReference type="PRINTS" id="PR00344">
    <property type="entry name" value="BCTRLSENSOR"/>
</dbReference>
<evidence type="ECO:0000256" key="4">
    <source>
        <dbReference type="ARBA" id="ARBA00022475"/>
    </source>
</evidence>
<evidence type="ECO:0000256" key="7">
    <source>
        <dbReference type="ARBA" id="ARBA00022692"/>
    </source>
</evidence>
<keyword evidence="7 15" id="KW-0812">Transmembrane</keyword>
<dbReference type="SMART" id="SM00304">
    <property type="entry name" value="HAMP"/>
    <property type="match status" value="1"/>
</dbReference>
<dbReference type="Gene3D" id="3.30.565.10">
    <property type="entry name" value="Histidine kinase-like ATPase, C-terminal domain"/>
    <property type="match status" value="1"/>
</dbReference>
<feature type="coiled-coil region" evidence="14">
    <location>
        <begin position="249"/>
        <end position="276"/>
    </location>
</feature>
<accession>A0A173RU63</accession>
<dbReference type="Gene3D" id="1.10.287.130">
    <property type="match status" value="1"/>
</dbReference>
<dbReference type="Pfam" id="PF02518">
    <property type="entry name" value="HATPase_c"/>
    <property type="match status" value="1"/>
</dbReference>
<evidence type="ECO:0000256" key="13">
    <source>
        <dbReference type="ARBA" id="ARBA00023136"/>
    </source>
</evidence>
<feature type="transmembrane region" description="Helical" evidence="15">
    <location>
        <begin position="184"/>
        <end position="208"/>
    </location>
</feature>
<dbReference type="GO" id="GO:0005524">
    <property type="term" value="F:ATP binding"/>
    <property type="evidence" value="ECO:0007669"/>
    <property type="project" value="UniProtKB-KW"/>
</dbReference>
<keyword evidence="12" id="KW-0902">Two-component regulatory system</keyword>
<dbReference type="EC" id="2.7.13.3" evidence="3"/>